<dbReference type="Proteomes" id="UP001642409">
    <property type="component" value="Unassembled WGS sequence"/>
</dbReference>
<feature type="compositionally biased region" description="Basic and acidic residues" evidence="4">
    <location>
        <begin position="850"/>
        <end position="865"/>
    </location>
</feature>
<dbReference type="InterPro" id="IPR001680">
    <property type="entry name" value="WD40_rpt"/>
</dbReference>
<dbReference type="PANTHER" id="PTHR19876">
    <property type="entry name" value="COATOMER"/>
    <property type="match status" value="1"/>
</dbReference>
<dbReference type="EMBL" id="CAXDID020000323">
    <property type="protein sequence ID" value="CAL6077026.1"/>
    <property type="molecule type" value="Genomic_DNA"/>
</dbReference>
<evidence type="ECO:0000313" key="8">
    <source>
        <dbReference type="Proteomes" id="UP001642409"/>
    </source>
</evidence>
<name>A0AA86U727_9EUKA</name>
<dbReference type="GO" id="GO:0006891">
    <property type="term" value="P:intra-Golgi vesicle-mediated transport"/>
    <property type="evidence" value="ECO:0007669"/>
    <property type="project" value="TreeGrafter"/>
</dbReference>
<dbReference type="SUPFAM" id="SSF50978">
    <property type="entry name" value="WD40 repeat-like"/>
    <property type="match status" value="1"/>
</dbReference>
<proteinExistence type="predicted"/>
<evidence type="ECO:0000256" key="2">
    <source>
        <dbReference type="ARBA" id="ARBA00022737"/>
    </source>
</evidence>
<keyword evidence="1 3" id="KW-0853">WD repeat</keyword>
<keyword evidence="2" id="KW-0677">Repeat</keyword>
<dbReference type="Gene3D" id="2.130.10.10">
    <property type="entry name" value="YVTN repeat-like/Quinoprotein amine dehydrogenase"/>
    <property type="match status" value="1"/>
</dbReference>
<dbReference type="EMBL" id="CATOUU010000743">
    <property type="protein sequence ID" value="CAI9945325.1"/>
    <property type="molecule type" value="Genomic_DNA"/>
</dbReference>
<dbReference type="InterPro" id="IPR010714">
    <property type="entry name" value="Coatomer_asu_C"/>
</dbReference>
<dbReference type="CDD" id="cd00200">
    <property type="entry name" value="WD40"/>
    <property type="match status" value="1"/>
</dbReference>
<dbReference type="InterPro" id="IPR015943">
    <property type="entry name" value="WD40/YVTN_repeat-like_dom_sf"/>
</dbReference>
<dbReference type="GO" id="GO:0005198">
    <property type="term" value="F:structural molecule activity"/>
    <property type="evidence" value="ECO:0007669"/>
    <property type="project" value="InterPro"/>
</dbReference>
<feature type="region of interest" description="Disordered" evidence="4">
    <location>
        <begin position="819"/>
        <end position="885"/>
    </location>
</feature>
<dbReference type="InterPro" id="IPR050844">
    <property type="entry name" value="Coatomer_complex_subunit"/>
</dbReference>
<dbReference type="PROSITE" id="PS50294">
    <property type="entry name" value="WD_REPEATS_REGION"/>
    <property type="match status" value="3"/>
</dbReference>
<feature type="domain" description="Coatomer alpha subunit C-terminal" evidence="5">
    <location>
        <begin position="925"/>
        <end position="1130"/>
    </location>
</feature>
<keyword evidence="8" id="KW-1185">Reference proteome</keyword>
<reference evidence="7 8" key="2">
    <citation type="submission" date="2024-07" db="EMBL/GenBank/DDBJ databases">
        <authorList>
            <person name="Akdeniz Z."/>
        </authorList>
    </citation>
    <scope>NUCLEOTIDE SEQUENCE [LARGE SCALE GENOMIC DNA]</scope>
</reference>
<feature type="repeat" description="WD" evidence="3">
    <location>
        <begin position="48"/>
        <end position="89"/>
    </location>
</feature>
<organism evidence="6">
    <name type="scientific">Hexamita inflata</name>
    <dbReference type="NCBI Taxonomy" id="28002"/>
    <lineage>
        <taxon>Eukaryota</taxon>
        <taxon>Metamonada</taxon>
        <taxon>Diplomonadida</taxon>
        <taxon>Hexamitidae</taxon>
        <taxon>Hexamitinae</taxon>
        <taxon>Hexamita</taxon>
    </lineage>
</organism>
<feature type="repeat" description="WD" evidence="3">
    <location>
        <begin position="133"/>
        <end position="167"/>
    </location>
</feature>
<dbReference type="GO" id="GO:0006888">
    <property type="term" value="P:endoplasmic reticulum to Golgi vesicle-mediated transport"/>
    <property type="evidence" value="ECO:0007669"/>
    <property type="project" value="TreeGrafter"/>
</dbReference>
<dbReference type="GO" id="GO:0006886">
    <property type="term" value="P:intracellular protein transport"/>
    <property type="evidence" value="ECO:0007669"/>
    <property type="project" value="InterPro"/>
</dbReference>
<dbReference type="PANTHER" id="PTHR19876:SF1">
    <property type="entry name" value="COATOMER SUBUNIT ALPHA"/>
    <property type="match status" value="1"/>
</dbReference>
<dbReference type="InterPro" id="IPR036322">
    <property type="entry name" value="WD40_repeat_dom_sf"/>
</dbReference>
<dbReference type="PROSITE" id="PS00678">
    <property type="entry name" value="WD_REPEATS_1"/>
    <property type="match status" value="1"/>
</dbReference>
<feature type="repeat" description="WD" evidence="3">
    <location>
        <begin position="256"/>
        <end position="296"/>
    </location>
</feature>
<accession>A0AA86U727</accession>
<dbReference type="PROSITE" id="PS50082">
    <property type="entry name" value="WD_REPEATS_2"/>
    <property type="match status" value="5"/>
</dbReference>
<dbReference type="SUPFAM" id="SSF75011">
    <property type="entry name" value="3-carboxy-cis,cis-mucoante lactonizing enzyme"/>
    <property type="match status" value="1"/>
</dbReference>
<evidence type="ECO:0000259" key="5">
    <source>
        <dbReference type="Pfam" id="PF06957"/>
    </source>
</evidence>
<dbReference type="GO" id="GO:0030126">
    <property type="term" value="C:COPI vesicle coat"/>
    <property type="evidence" value="ECO:0007669"/>
    <property type="project" value="InterPro"/>
</dbReference>
<evidence type="ECO:0000256" key="4">
    <source>
        <dbReference type="SAM" id="MobiDB-lite"/>
    </source>
</evidence>
<evidence type="ECO:0000256" key="3">
    <source>
        <dbReference type="PROSITE-ProRule" id="PRU00221"/>
    </source>
</evidence>
<dbReference type="PRINTS" id="PR00320">
    <property type="entry name" value="GPROTEINBRPT"/>
</dbReference>
<dbReference type="Pfam" id="PF00400">
    <property type="entry name" value="WD40"/>
    <property type="match status" value="6"/>
</dbReference>
<dbReference type="GO" id="GO:0006890">
    <property type="term" value="P:retrograde vesicle-mediated transport, Golgi to endoplasmic reticulum"/>
    <property type="evidence" value="ECO:0007669"/>
    <property type="project" value="TreeGrafter"/>
</dbReference>
<sequence>MPQTLISVVTARVKSVTFHPRRPWVLVAMHDGFIEIWDYVVNARVDRILAHSSPVRTACFHPTQPIFATGADDRTVKLWDLDSRKCTSTMTGHTDYLRYLEFHPGTRPWLVSSSDDGTCRIWNWQSRQCLATIVGHREFVMCARFHPKDDLLLTGSLDTTVRVWDLSPITKDQGQKKSIVGQITQSLLSLPNTIISISVNGEAHSKGVNSIAWGEEDQIFSSADDFQVKCWRLQRGKKLPGQILGADALLYSFATVGGHKNNVNSVEIGKDNILVSASSDQYLRVYEAKSRAFVGQLSAIDLGPVSSEQCRFWFVSQHPTEFIWAAGHDQGFSVFKFVNYKPIPSSGQFFVKQHSMYQLATDKPTETLVTELNKNPAPNSAFGAGKMIVDADNLFVFGEPYPFIVGYNNQSSSFIQIYANSKITKPETIECAGYYAQSNQLFAYVTKQLVKICRVTVGGLSGISQFQTDVGINAIGFLGQDLLVSYVDGQLVRYDQKFNRVSFIQLNKPVTNLIQSPDGTLFAALQDRKIFIFDQNMNITSTTQSATDVQSMVFGSLGRDVEQMNRTLMYANRTHIAYLASHFSIGGIVTSLNRQVFLQSVSGQQMTFFDDEGTASTTTFDSRLCGLMTAVADGRQGDAQVLLRRVKKSNLGVSAVSKLIQAGMNRYAVQLLGDEYSQLKASLSVDLGILENIDQVQNKNQLFKEAMLQNRGTLAFKLGSADQKAFVNALYNAESEIDYKNATLQEKLNAQILMNDENGFRNTLIQAGMHAAAKVFSASRNLDDVEFDQGQCTKPISTGKKLVLSKRQKPIFDWPTKKAEAFEPEEEEVAQPVKEKVKWNDEEPEEEDKTEPSENKETKENKKWDDSDESEHENEKQIEAGSKLPPVLNVSSQAMKILGFSKDSQALQELIGELKEYVLENGELPFTAQQLDKKMKEAHKQFTDGDFNASLQIFQEAFIKYKLLVAQGNLTQKQVQPVQNKTQFYMRALRAELKRKLESTGEEEHPQLLLIFAAQKLEPLHKILVFKLAMNKLKKQYSKQAKMCAIELIKLAKEVQDQIEGADDIISKAEKVLVMKDIKGPNDLLNQIDSLESMKIDYSKLEICENAEFECPCCGSESIQRGICTVCEVGEWM</sequence>
<reference evidence="6" key="1">
    <citation type="submission" date="2023-06" db="EMBL/GenBank/DDBJ databases">
        <authorList>
            <person name="Kurt Z."/>
        </authorList>
    </citation>
    <scope>NUCLEOTIDE SEQUENCE</scope>
</reference>
<dbReference type="InterPro" id="IPR020472">
    <property type="entry name" value="WD40_PAC1"/>
</dbReference>
<protein>
    <submittedName>
        <fullName evidence="6">Coatomer alpha subunit</fullName>
    </submittedName>
    <submittedName>
        <fullName evidence="7">Coatomer_alpha subunit</fullName>
    </submittedName>
</protein>
<evidence type="ECO:0000313" key="6">
    <source>
        <dbReference type="EMBL" id="CAI9945325.1"/>
    </source>
</evidence>
<evidence type="ECO:0000313" key="7">
    <source>
        <dbReference type="EMBL" id="CAL6077026.1"/>
    </source>
</evidence>
<dbReference type="Pfam" id="PF06957">
    <property type="entry name" value="COPI_C"/>
    <property type="match status" value="1"/>
</dbReference>
<dbReference type="InterPro" id="IPR019775">
    <property type="entry name" value="WD40_repeat_CS"/>
</dbReference>
<dbReference type="SMART" id="SM00320">
    <property type="entry name" value="WD40"/>
    <property type="match status" value="7"/>
</dbReference>
<feature type="repeat" description="WD" evidence="3">
    <location>
        <begin position="90"/>
        <end position="132"/>
    </location>
</feature>
<dbReference type="AlphaFoldDB" id="A0AA86U727"/>
<feature type="repeat" description="WD" evidence="3">
    <location>
        <begin position="201"/>
        <end position="241"/>
    </location>
</feature>
<gene>
    <name evidence="6" type="ORF">HINF_LOCUS32970</name>
    <name evidence="7" type="ORF">HINF_LOCUS57971</name>
</gene>
<evidence type="ECO:0000256" key="1">
    <source>
        <dbReference type="ARBA" id="ARBA00022574"/>
    </source>
</evidence>
<comment type="caution">
    <text evidence="6">The sequence shown here is derived from an EMBL/GenBank/DDBJ whole genome shotgun (WGS) entry which is preliminary data.</text>
</comment>